<keyword evidence="2" id="KW-1185">Reference proteome</keyword>
<protein>
    <recommendedName>
        <fullName evidence="3">IrrE N-terminal-like domain-containing protein</fullName>
    </recommendedName>
</protein>
<organism evidence="1 2">
    <name type="scientific">Streptomyces xanthophaeus</name>
    <dbReference type="NCBI Taxonomy" id="67385"/>
    <lineage>
        <taxon>Bacteria</taxon>
        <taxon>Bacillati</taxon>
        <taxon>Actinomycetota</taxon>
        <taxon>Actinomycetes</taxon>
        <taxon>Kitasatosporales</taxon>
        <taxon>Streptomycetaceae</taxon>
        <taxon>Streptomyces</taxon>
    </lineage>
</organism>
<evidence type="ECO:0000313" key="2">
    <source>
        <dbReference type="Proteomes" id="UP000600026"/>
    </source>
</evidence>
<sequence>MRWWKRADAECAAVADQLAIPRPFDLEAFCEGIAEQRGRPLILLPLDGPPDPALPCGIWLGLEVADLVFYDAVAAEILKVQIVLHEISHMLLGHVAPELDMPEQPSDHEIARASEHFQRLLTRTQTAVSGLDRPDLPVAAIIRAEASRIRSVARATESIDEELGLDIDRFAQLMGRSKFASPQERQAETLATLIHERAGRYTTQSTSSEAEERLARLHDALGHPVRNTWS</sequence>
<name>A0A919LB12_9ACTN</name>
<evidence type="ECO:0008006" key="3">
    <source>
        <dbReference type="Google" id="ProtNLM"/>
    </source>
</evidence>
<dbReference type="AlphaFoldDB" id="A0A919LB12"/>
<dbReference type="Proteomes" id="UP000600026">
    <property type="component" value="Unassembled WGS sequence"/>
</dbReference>
<dbReference type="OrthoDB" id="4144896at2"/>
<comment type="caution">
    <text evidence="1">The sequence shown here is derived from an EMBL/GenBank/DDBJ whole genome shotgun (WGS) entry which is preliminary data.</text>
</comment>
<dbReference type="EMBL" id="BNEE01000002">
    <property type="protein sequence ID" value="GHI82806.1"/>
    <property type="molecule type" value="Genomic_DNA"/>
</dbReference>
<dbReference type="RefSeq" id="WP_031147307.1">
    <property type="nucleotide sequence ID" value="NZ_BNEE01000002.1"/>
</dbReference>
<gene>
    <name evidence="1" type="ORF">Sxan_01700</name>
</gene>
<accession>A0A919LB12</accession>
<proteinExistence type="predicted"/>
<evidence type="ECO:0000313" key="1">
    <source>
        <dbReference type="EMBL" id="GHI82806.1"/>
    </source>
</evidence>
<reference evidence="1" key="1">
    <citation type="submission" date="2020-09" db="EMBL/GenBank/DDBJ databases">
        <title>Whole genome shotgun sequence of Streptomyces xanthophaeus NBRC 12829.</title>
        <authorList>
            <person name="Komaki H."/>
            <person name="Tamura T."/>
        </authorList>
    </citation>
    <scope>NUCLEOTIDE SEQUENCE</scope>
    <source>
        <strain evidence="1">NBRC 12829</strain>
    </source>
</reference>